<organism evidence="1 2">
    <name type="scientific">Halalkalibacillus sediminis</name>
    <dbReference type="NCBI Taxonomy" id="2018042"/>
    <lineage>
        <taxon>Bacteria</taxon>
        <taxon>Bacillati</taxon>
        <taxon>Bacillota</taxon>
        <taxon>Bacilli</taxon>
        <taxon>Bacillales</taxon>
        <taxon>Bacillaceae</taxon>
        <taxon>Halalkalibacillus</taxon>
    </lineage>
</organism>
<dbReference type="EMBL" id="PJNH01000005">
    <property type="protein sequence ID" value="PKR76535.1"/>
    <property type="molecule type" value="Genomic_DNA"/>
</dbReference>
<evidence type="ECO:0008006" key="3">
    <source>
        <dbReference type="Google" id="ProtNLM"/>
    </source>
</evidence>
<evidence type="ECO:0000313" key="2">
    <source>
        <dbReference type="Proteomes" id="UP000243524"/>
    </source>
</evidence>
<keyword evidence="2" id="KW-1185">Reference proteome</keyword>
<sequence length="75" mass="9231">MIGLLLNDIEQKELEYLLKREMDELVYDFNYQDMDQQVKKAIKERYIVLFDIYKRFANQKECLNYIPKKNFSDVK</sequence>
<dbReference type="AlphaFoldDB" id="A0A2I0QQC4"/>
<reference evidence="1 2" key="1">
    <citation type="submission" date="2017-06" db="EMBL/GenBank/DDBJ databases">
        <title>the draft geome sequence of Illustriluteabacillus marina B3227.</title>
        <authorList>
            <person name="He R.-H."/>
            <person name="Du Z.-J."/>
        </authorList>
    </citation>
    <scope>NUCLEOTIDE SEQUENCE [LARGE SCALE GENOMIC DNA]</scope>
    <source>
        <strain evidence="1 2">B3227</strain>
    </source>
</reference>
<gene>
    <name evidence="1" type="ORF">CEY16_14335</name>
</gene>
<protein>
    <recommendedName>
        <fullName evidence="3">DUF2508 domain-containing protein</fullName>
    </recommendedName>
</protein>
<dbReference type="Proteomes" id="UP000243524">
    <property type="component" value="Unassembled WGS sequence"/>
</dbReference>
<dbReference type="RefSeq" id="WP_101332749.1">
    <property type="nucleotide sequence ID" value="NZ_PJNH01000005.1"/>
</dbReference>
<accession>A0A2I0QQC4</accession>
<dbReference type="OrthoDB" id="2971867at2"/>
<comment type="caution">
    <text evidence="1">The sequence shown here is derived from an EMBL/GenBank/DDBJ whole genome shotgun (WGS) entry which is preliminary data.</text>
</comment>
<proteinExistence type="predicted"/>
<name>A0A2I0QQC4_9BACI</name>
<evidence type="ECO:0000313" key="1">
    <source>
        <dbReference type="EMBL" id="PKR76535.1"/>
    </source>
</evidence>